<dbReference type="InterPro" id="IPR051319">
    <property type="entry name" value="Oligoribo/pAp-PDE_c-di-AMP_PDE"/>
</dbReference>
<feature type="domain" description="DDH" evidence="1">
    <location>
        <begin position="16"/>
        <end position="151"/>
    </location>
</feature>
<dbReference type="SUPFAM" id="SSF64182">
    <property type="entry name" value="DHH phosphoesterases"/>
    <property type="match status" value="1"/>
</dbReference>
<comment type="caution">
    <text evidence="4">The sequence shown here is derived from an EMBL/GenBank/DDBJ whole genome shotgun (WGS) entry which is preliminary data.</text>
</comment>
<dbReference type="Gene3D" id="3.90.1640.10">
    <property type="entry name" value="inorganic pyrophosphatase (n-terminal core)"/>
    <property type="match status" value="1"/>
</dbReference>
<dbReference type="PANTHER" id="PTHR47618">
    <property type="entry name" value="BIFUNCTIONAL OLIGORIBONUCLEASE AND PAP PHOSPHATASE NRNA"/>
    <property type="match status" value="1"/>
</dbReference>
<evidence type="ECO:0000259" key="1">
    <source>
        <dbReference type="Pfam" id="PF01368"/>
    </source>
</evidence>
<dbReference type="Proteomes" id="UP000284868">
    <property type="component" value="Unassembled WGS sequence"/>
</dbReference>
<dbReference type="Gene3D" id="3.10.310.30">
    <property type="match status" value="1"/>
</dbReference>
<dbReference type="GO" id="GO:0003676">
    <property type="term" value="F:nucleic acid binding"/>
    <property type="evidence" value="ECO:0007669"/>
    <property type="project" value="InterPro"/>
</dbReference>
<keyword evidence="5" id="KW-1185">Reference proteome</keyword>
<organism evidence="4 5">
    <name type="scientific">Amedibacillus dolichus</name>
    <dbReference type="NCBI Taxonomy" id="31971"/>
    <lineage>
        <taxon>Bacteria</taxon>
        <taxon>Bacillati</taxon>
        <taxon>Bacillota</taxon>
        <taxon>Erysipelotrichia</taxon>
        <taxon>Erysipelotrichales</taxon>
        <taxon>Erysipelotrichaceae</taxon>
        <taxon>Amedibacillus</taxon>
    </lineage>
</organism>
<dbReference type="PANTHER" id="PTHR47618:SF1">
    <property type="entry name" value="BIFUNCTIONAL OLIGORIBONUCLEASE AND PAP PHOSPHATASE NRNA"/>
    <property type="match status" value="1"/>
</dbReference>
<name>A0A415PQH4_9FIRM</name>
<evidence type="ECO:0000259" key="2">
    <source>
        <dbReference type="Pfam" id="PF02272"/>
    </source>
</evidence>
<feature type="domain" description="DHHA1" evidence="2">
    <location>
        <begin position="248"/>
        <end position="314"/>
    </location>
</feature>
<dbReference type="Pfam" id="PF01368">
    <property type="entry name" value="DHH"/>
    <property type="match status" value="1"/>
</dbReference>
<dbReference type="OrthoDB" id="9803668at2"/>
<proteinExistence type="predicted"/>
<reference evidence="4 5" key="1">
    <citation type="submission" date="2018-08" db="EMBL/GenBank/DDBJ databases">
        <title>A genome reference for cultivated species of the human gut microbiota.</title>
        <authorList>
            <person name="Zou Y."/>
            <person name="Xue W."/>
            <person name="Luo G."/>
        </authorList>
    </citation>
    <scope>NUCLEOTIDE SEQUENCE [LARGE SCALE GENOMIC DNA]</scope>
    <source>
        <strain evidence="4 5">AF35-6BH</strain>
    </source>
</reference>
<reference evidence="3" key="2">
    <citation type="submission" date="2021-02" db="EMBL/GenBank/DDBJ databases">
        <title>Infant gut strain persistence is associated with maternal origin, phylogeny, and functional potential including surface adhesion and iron acquisition.</title>
        <authorList>
            <person name="Lou Y.C."/>
        </authorList>
    </citation>
    <scope>NUCLEOTIDE SEQUENCE</scope>
    <source>
        <strain evidence="3">L3_108_103G1_dasL3_108_103G1_concoct_2</strain>
    </source>
</reference>
<dbReference type="EMBL" id="JAGZMZ010000017">
    <property type="protein sequence ID" value="MBS4884521.1"/>
    <property type="molecule type" value="Genomic_DNA"/>
</dbReference>
<evidence type="ECO:0000313" key="5">
    <source>
        <dbReference type="Proteomes" id="UP000284868"/>
    </source>
</evidence>
<dbReference type="Proteomes" id="UP000753219">
    <property type="component" value="Unassembled WGS sequence"/>
</dbReference>
<gene>
    <name evidence="4" type="ORF">DWZ83_01995</name>
    <name evidence="3" type="ORF">KHZ85_07125</name>
</gene>
<evidence type="ECO:0000313" key="4">
    <source>
        <dbReference type="EMBL" id="RHM14973.1"/>
    </source>
</evidence>
<dbReference type="InterPro" id="IPR001667">
    <property type="entry name" value="DDH_dom"/>
</dbReference>
<sequence length="315" mass="35650">MDTKLLFQRIEEFDTITLFRHVSPDADALGSQFGLKQWIVDHYPNKQVYALGEERSTKSDAFPGSDYCDDVTLQNSLAIVLDTSTSERVDDQRFLSAKHILRVDHHINAENFGQEAIVADMFGATCEILGYLMMKEEKSLSAMCAQYLYSGLIADTLRFSIPTTAPRTLEVAAYLVGFGVDVAKANADNFSTSLRLFRFENYIRSNATYLEEGFAYMIINQEDYERFGLSFNEAKDKVFVLGGVDEFKAWAIFTQKETDDEGNRIYNGSLRSKNIQINDIAERYHGGGHRFACGVKGLHDEDIKNLIQELCERIG</sequence>
<accession>A0A415PQH4</accession>
<dbReference type="AlphaFoldDB" id="A0A415PQH4"/>
<protein>
    <submittedName>
        <fullName evidence="4">Bifunctional oligoribonuclease/PAP phosphatase NrnA</fullName>
    </submittedName>
</protein>
<dbReference type="Pfam" id="PF02272">
    <property type="entry name" value="DHHA1"/>
    <property type="match status" value="1"/>
</dbReference>
<dbReference type="InterPro" id="IPR038763">
    <property type="entry name" value="DHH_sf"/>
</dbReference>
<dbReference type="RefSeq" id="WP_022420509.1">
    <property type="nucleotide sequence ID" value="NZ_CAJKGD010000002.1"/>
</dbReference>
<dbReference type="InterPro" id="IPR003156">
    <property type="entry name" value="DHHA1_dom"/>
</dbReference>
<dbReference type="EMBL" id="QRPK01000005">
    <property type="protein sequence ID" value="RHM14973.1"/>
    <property type="molecule type" value="Genomic_DNA"/>
</dbReference>
<evidence type="ECO:0000313" key="3">
    <source>
        <dbReference type="EMBL" id="MBS4884521.1"/>
    </source>
</evidence>